<evidence type="ECO:0000256" key="1">
    <source>
        <dbReference type="ARBA" id="ARBA00004141"/>
    </source>
</evidence>
<dbReference type="Gene3D" id="2.60.40.3820">
    <property type="match status" value="2"/>
</dbReference>
<comment type="subcellular location">
    <subcellularLocation>
        <location evidence="1">Membrane</location>
        <topology evidence="1">Multi-pass membrane protein</topology>
    </subcellularLocation>
</comment>
<dbReference type="InterPro" id="IPR036259">
    <property type="entry name" value="MFS_trans_sf"/>
</dbReference>
<comment type="caution">
    <text evidence="5">The sequence shown here is derived from an EMBL/GenBank/DDBJ whole genome shotgun (WGS) entry which is preliminary data.</text>
</comment>
<dbReference type="AlphaFoldDB" id="A0AAJ0CHY3"/>
<feature type="transmembrane region" description="Helical" evidence="3">
    <location>
        <begin position="330"/>
        <end position="349"/>
    </location>
</feature>
<feature type="transmembrane region" description="Helical" evidence="3">
    <location>
        <begin position="391"/>
        <end position="412"/>
    </location>
</feature>
<accession>A0AAJ0CHY3</accession>
<feature type="transmembrane region" description="Helical" evidence="3">
    <location>
        <begin position="608"/>
        <end position="631"/>
    </location>
</feature>
<feature type="transmembrane region" description="Helical" evidence="3">
    <location>
        <begin position="449"/>
        <end position="469"/>
    </location>
</feature>
<dbReference type="InterPro" id="IPR020846">
    <property type="entry name" value="MFS_dom"/>
</dbReference>
<feature type="domain" description="Major facilitator superfamily (MFS) profile" evidence="4">
    <location>
        <begin position="290"/>
        <end position="702"/>
    </location>
</feature>
<dbReference type="Pfam" id="PF07690">
    <property type="entry name" value="MFS_1"/>
    <property type="match status" value="1"/>
</dbReference>
<reference evidence="5" key="1">
    <citation type="submission" date="2023-06" db="EMBL/GenBank/DDBJ databases">
        <title>Conoideocrella luteorostrata (Hypocreales: Clavicipitaceae), a potential biocontrol fungus for elongate hemlock scale in United States Christmas tree production areas.</title>
        <authorList>
            <person name="Barrett H."/>
            <person name="Lovett B."/>
            <person name="Macias A.M."/>
            <person name="Stajich J.E."/>
            <person name="Kasson M.T."/>
        </authorList>
    </citation>
    <scope>NUCLEOTIDE SEQUENCE</scope>
    <source>
        <strain evidence="5">ARSEF 14590</strain>
    </source>
</reference>
<feature type="transmembrane region" description="Helical" evidence="3">
    <location>
        <begin position="501"/>
        <end position="527"/>
    </location>
</feature>
<keyword evidence="3" id="KW-1133">Transmembrane helix</keyword>
<feature type="transmembrane region" description="Helical" evidence="3">
    <location>
        <begin position="578"/>
        <end position="596"/>
    </location>
</feature>
<evidence type="ECO:0000259" key="4">
    <source>
        <dbReference type="PROSITE" id="PS50850"/>
    </source>
</evidence>
<proteinExistence type="inferred from homology"/>
<dbReference type="Gene3D" id="1.20.1250.20">
    <property type="entry name" value="MFS general substrate transporter like domains"/>
    <property type="match status" value="1"/>
</dbReference>
<dbReference type="InterPro" id="IPR041157">
    <property type="entry name" value="PUD1/2"/>
</dbReference>
<evidence type="ECO:0000313" key="6">
    <source>
        <dbReference type="Proteomes" id="UP001251528"/>
    </source>
</evidence>
<evidence type="ECO:0000256" key="2">
    <source>
        <dbReference type="ARBA" id="ARBA00006727"/>
    </source>
</evidence>
<protein>
    <recommendedName>
        <fullName evidence="4">Major facilitator superfamily (MFS) profile domain-containing protein</fullName>
    </recommendedName>
</protein>
<gene>
    <name evidence="5" type="ORF">QQS21_011268</name>
</gene>
<keyword evidence="3" id="KW-0812">Transmembrane</keyword>
<dbReference type="InterPro" id="IPR050327">
    <property type="entry name" value="Proton-linked_MCT"/>
</dbReference>
<feature type="transmembrane region" description="Helical" evidence="3">
    <location>
        <begin position="361"/>
        <end position="385"/>
    </location>
</feature>
<dbReference type="Pfam" id="PF18457">
    <property type="entry name" value="PUD1_2"/>
    <property type="match status" value="1"/>
</dbReference>
<dbReference type="CDD" id="cd17352">
    <property type="entry name" value="MFS_MCT_SLC16"/>
    <property type="match status" value="1"/>
</dbReference>
<feature type="transmembrane region" description="Helical" evidence="3">
    <location>
        <begin position="643"/>
        <end position="665"/>
    </location>
</feature>
<dbReference type="InterPro" id="IPR011701">
    <property type="entry name" value="MFS"/>
</dbReference>
<feature type="transmembrane region" description="Helical" evidence="3">
    <location>
        <begin position="677"/>
        <end position="698"/>
    </location>
</feature>
<comment type="similarity">
    <text evidence="2">Belongs to the major facilitator superfamily. Monocarboxylate porter (TC 2.A.1.13) family.</text>
</comment>
<organism evidence="5 6">
    <name type="scientific">Conoideocrella luteorostrata</name>
    <dbReference type="NCBI Taxonomy" id="1105319"/>
    <lineage>
        <taxon>Eukaryota</taxon>
        <taxon>Fungi</taxon>
        <taxon>Dikarya</taxon>
        <taxon>Ascomycota</taxon>
        <taxon>Pezizomycotina</taxon>
        <taxon>Sordariomycetes</taxon>
        <taxon>Hypocreomycetidae</taxon>
        <taxon>Hypocreales</taxon>
        <taxon>Clavicipitaceae</taxon>
        <taxon>Conoideocrella</taxon>
    </lineage>
</organism>
<dbReference type="SUPFAM" id="SSF103473">
    <property type="entry name" value="MFS general substrate transporter"/>
    <property type="match status" value="1"/>
</dbReference>
<name>A0AAJ0CHY3_9HYPO</name>
<dbReference type="PANTHER" id="PTHR11360">
    <property type="entry name" value="MONOCARBOXYLATE TRANSPORTER"/>
    <property type="match status" value="1"/>
</dbReference>
<dbReference type="PROSITE" id="PS50850">
    <property type="entry name" value="MFS"/>
    <property type="match status" value="1"/>
</dbReference>
<evidence type="ECO:0000313" key="5">
    <source>
        <dbReference type="EMBL" id="KAK2591036.1"/>
    </source>
</evidence>
<dbReference type="GO" id="GO:0022857">
    <property type="term" value="F:transmembrane transporter activity"/>
    <property type="evidence" value="ECO:0007669"/>
    <property type="project" value="InterPro"/>
</dbReference>
<feature type="transmembrane region" description="Helical" evidence="3">
    <location>
        <begin position="419"/>
        <end position="437"/>
    </location>
</feature>
<sequence length="711" mass="76725">MAQLAEAGNENRACVQVKNKTKKPLLNVAELIPDEGLTDRGDMNATFNTGFGRIGLDWWHLSWRQPDEKAIFISAPKNYRALLDAADTGMTYVTIYAGLGAGFVVGAFVGIAGTVAGAWLADALFATEKTEGFKEHMLKKVDTGSTCTVITIHSDDTITFNSPSGQSKTNISRLNYTTHDEKIRLDIKTKQLDQFSSTPNAIKLINLPIATTSPFLPTINHSPSSSQDPALLVGLMALAKPVCAAVPVANNTLPEERRSSTDENDAQIVVPTDIEKMQDEFEYPEGGPAAWAVVAGSWCAMTAGLGIVNSTGVFEAYLSNTILSGSSTNAIGWIMGIYVFVSYFLGVQIGPIFDARGPRELILIGTVCLIVGTFTSAQCTAYYQILLSLSILSGIGNSFLFTPAMGAISHWFNKKRGKASGFAFTGSGFGGVLFPLMAQSLLPRVGWPWTMRVIGFVLVLLCVASLVLCKSRLPPPSRHTSPSSWRQMLPSWHIFRDGTGAMAFTSAGVFFVEWAYFVPITYIPSYYLTRQGLSGTNAIGGDGDAAFAYQLLAILNSASCIGRYVPSYVADKIGRYNTMILGSLLALVSVMGLWLPDALTDEPPSLGLLITFVAIYGFASGANIALTPICIGQLCSTQDYGRYYASAFTVCSFGCLTSIPIAGNILTATPGSGRERYWGLILFAGLSYIAAFSCFFWVRVRVKGLNWRVVW</sequence>
<dbReference type="GO" id="GO:0016020">
    <property type="term" value="C:membrane"/>
    <property type="evidence" value="ECO:0007669"/>
    <property type="project" value="UniProtKB-SubCell"/>
</dbReference>
<dbReference type="Proteomes" id="UP001251528">
    <property type="component" value="Unassembled WGS sequence"/>
</dbReference>
<keyword evidence="6" id="KW-1185">Reference proteome</keyword>
<evidence type="ECO:0000256" key="3">
    <source>
        <dbReference type="SAM" id="Phobius"/>
    </source>
</evidence>
<dbReference type="PANTHER" id="PTHR11360:SF177">
    <property type="entry name" value="RIBOFLAVIN TRANSPORTER MCH5"/>
    <property type="match status" value="1"/>
</dbReference>
<dbReference type="EMBL" id="JASWJB010000370">
    <property type="protein sequence ID" value="KAK2591036.1"/>
    <property type="molecule type" value="Genomic_DNA"/>
</dbReference>
<keyword evidence="3" id="KW-0472">Membrane</keyword>